<sequence length="296" mass="33750">MELRQLTYFAKAAEMSHFTEAAASLYITQSTLSQQIKQLEQELGVQLFDRIGKHVQLTEAGRLFLQHTRQVLLEVEKGKQAMQDLQQALRGELRIGVTYAFTSLLLPALTRFPLKYPGIYLSIEYGTTNDLENKLRASELDLVMAFHQKAKYNDLEVLELFQSQMVLAVSAGNPLAKEKSIGLQQLNGMDLIFPASGFSARDSLNEVLERNKIKPAVKLEVNDVHAILKLVEKGPWATILNERVLQGWKRLVGIPIEGRELQRRAYLIWQRDVYRKKAAVLFTEELLKEVKAENKK</sequence>
<dbReference type="PANTHER" id="PTHR30419">
    <property type="entry name" value="HTH-TYPE TRANSCRIPTIONAL REGULATOR YBHD"/>
    <property type="match status" value="1"/>
</dbReference>
<dbReference type="Gene3D" id="3.40.190.290">
    <property type="match status" value="1"/>
</dbReference>
<protein>
    <submittedName>
        <fullName evidence="6">LysR family transcriptional regulator, cyn operon transcriptional activator</fullName>
    </submittedName>
</protein>
<dbReference type="Proteomes" id="UP000199656">
    <property type="component" value="Unassembled WGS sequence"/>
</dbReference>
<dbReference type="InterPro" id="IPR036390">
    <property type="entry name" value="WH_DNA-bd_sf"/>
</dbReference>
<keyword evidence="4" id="KW-0804">Transcription</keyword>
<evidence type="ECO:0000259" key="5">
    <source>
        <dbReference type="PROSITE" id="PS50931"/>
    </source>
</evidence>
<dbReference type="InterPro" id="IPR000847">
    <property type="entry name" value="LysR_HTH_N"/>
</dbReference>
<dbReference type="FunFam" id="1.10.10.10:FF:000001">
    <property type="entry name" value="LysR family transcriptional regulator"/>
    <property type="match status" value="1"/>
</dbReference>
<dbReference type="PRINTS" id="PR00039">
    <property type="entry name" value="HTHLYSR"/>
</dbReference>
<gene>
    <name evidence="6" type="ORF">SAMN05660909_02643</name>
</gene>
<dbReference type="EMBL" id="FNRL01000010">
    <property type="protein sequence ID" value="SEA59885.1"/>
    <property type="molecule type" value="Genomic_DNA"/>
</dbReference>
<dbReference type="AlphaFoldDB" id="A0A1H4CHI6"/>
<evidence type="ECO:0000313" key="6">
    <source>
        <dbReference type="EMBL" id="SEA59885.1"/>
    </source>
</evidence>
<dbReference type="STRING" id="408074.SAMN05660909_02643"/>
<evidence type="ECO:0000256" key="4">
    <source>
        <dbReference type="ARBA" id="ARBA00023163"/>
    </source>
</evidence>
<dbReference type="InterPro" id="IPR050950">
    <property type="entry name" value="HTH-type_LysR_regulators"/>
</dbReference>
<dbReference type="RefSeq" id="WP_089762284.1">
    <property type="nucleotide sequence ID" value="NZ_BKAT01000007.1"/>
</dbReference>
<evidence type="ECO:0000313" key="7">
    <source>
        <dbReference type="Proteomes" id="UP000199656"/>
    </source>
</evidence>
<evidence type="ECO:0000256" key="3">
    <source>
        <dbReference type="ARBA" id="ARBA00023125"/>
    </source>
</evidence>
<reference evidence="7" key="1">
    <citation type="submission" date="2016-10" db="EMBL/GenBank/DDBJ databases">
        <authorList>
            <person name="Varghese N."/>
            <person name="Submissions S."/>
        </authorList>
    </citation>
    <scope>NUCLEOTIDE SEQUENCE [LARGE SCALE GENOMIC DNA]</scope>
    <source>
        <strain evidence="7">DSM 23920</strain>
    </source>
</reference>
<dbReference type="PROSITE" id="PS50931">
    <property type="entry name" value="HTH_LYSR"/>
    <property type="match status" value="1"/>
</dbReference>
<dbReference type="OrthoDB" id="9803735at2"/>
<dbReference type="CDD" id="cd05466">
    <property type="entry name" value="PBP2_LTTR_substrate"/>
    <property type="match status" value="1"/>
</dbReference>
<dbReference type="InterPro" id="IPR005119">
    <property type="entry name" value="LysR_subst-bd"/>
</dbReference>
<keyword evidence="3" id="KW-0238">DNA-binding</keyword>
<organism evidence="6 7">
    <name type="scientific">Chitinophaga terrae</name>
    <name type="common">ex Kim and Jung 2007</name>
    <dbReference type="NCBI Taxonomy" id="408074"/>
    <lineage>
        <taxon>Bacteria</taxon>
        <taxon>Pseudomonadati</taxon>
        <taxon>Bacteroidota</taxon>
        <taxon>Chitinophagia</taxon>
        <taxon>Chitinophagales</taxon>
        <taxon>Chitinophagaceae</taxon>
        <taxon>Chitinophaga</taxon>
    </lineage>
</organism>
<dbReference type="SUPFAM" id="SSF46785">
    <property type="entry name" value="Winged helix' DNA-binding domain"/>
    <property type="match status" value="1"/>
</dbReference>
<dbReference type="Pfam" id="PF00126">
    <property type="entry name" value="HTH_1"/>
    <property type="match status" value="1"/>
</dbReference>
<evidence type="ECO:0000256" key="1">
    <source>
        <dbReference type="ARBA" id="ARBA00009437"/>
    </source>
</evidence>
<proteinExistence type="inferred from homology"/>
<keyword evidence="7" id="KW-1185">Reference proteome</keyword>
<name>A0A1H4CHI6_9BACT</name>
<keyword evidence="2" id="KW-0805">Transcription regulation</keyword>
<comment type="similarity">
    <text evidence="1">Belongs to the LysR transcriptional regulatory family.</text>
</comment>
<dbReference type="Pfam" id="PF03466">
    <property type="entry name" value="LysR_substrate"/>
    <property type="match status" value="1"/>
</dbReference>
<dbReference type="GO" id="GO:0003700">
    <property type="term" value="F:DNA-binding transcription factor activity"/>
    <property type="evidence" value="ECO:0007669"/>
    <property type="project" value="InterPro"/>
</dbReference>
<dbReference type="Gene3D" id="1.10.10.10">
    <property type="entry name" value="Winged helix-like DNA-binding domain superfamily/Winged helix DNA-binding domain"/>
    <property type="match status" value="1"/>
</dbReference>
<feature type="domain" description="HTH lysR-type" evidence="5">
    <location>
        <begin position="1"/>
        <end position="58"/>
    </location>
</feature>
<dbReference type="InterPro" id="IPR036388">
    <property type="entry name" value="WH-like_DNA-bd_sf"/>
</dbReference>
<dbReference type="GO" id="GO:0003677">
    <property type="term" value="F:DNA binding"/>
    <property type="evidence" value="ECO:0007669"/>
    <property type="project" value="UniProtKB-KW"/>
</dbReference>
<dbReference type="SUPFAM" id="SSF53850">
    <property type="entry name" value="Periplasmic binding protein-like II"/>
    <property type="match status" value="1"/>
</dbReference>
<accession>A0A1H4CHI6</accession>
<evidence type="ECO:0000256" key="2">
    <source>
        <dbReference type="ARBA" id="ARBA00023015"/>
    </source>
</evidence>
<dbReference type="PANTHER" id="PTHR30419:SF28">
    <property type="entry name" value="HTH-TYPE TRANSCRIPTIONAL REGULATOR BSDA"/>
    <property type="match status" value="1"/>
</dbReference>
<dbReference type="GO" id="GO:0005829">
    <property type="term" value="C:cytosol"/>
    <property type="evidence" value="ECO:0007669"/>
    <property type="project" value="TreeGrafter"/>
</dbReference>